<proteinExistence type="predicted"/>
<organism evidence="1 2">
    <name type="scientific">Pseudomonas kairouanensis</name>
    <dbReference type="NCBI Taxonomy" id="2293832"/>
    <lineage>
        <taxon>Bacteria</taxon>
        <taxon>Pseudomonadati</taxon>
        <taxon>Pseudomonadota</taxon>
        <taxon>Gammaproteobacteria</taxon>
        <taxon>Pseudomonadales</taxon>
        <taxon>Pseudomonadaceae</taxon>
        <taxon>Pseudomonas</taxon>
    </lineage>
</organism>
<dbReference type="AlphaFoldDB" id="A0A4Z0AWY4"/>
<keyword evidence="2" id="KW-1185">Reference proteome</keyword>
<dbReference type="Proteomes" id="UP000297391">
    <property type="component" value="Unassembled WGS sequence"/>
</dbReference>
<comment type="caution">
    <text evidence="1">The sequence shown here is derived from an EMBL/GenBank/DDBJ whole genome shotgun (WGS) entry which is preliminary data.</text>
</comment>
<dbReference type="EMBL" id="QUZU01000006">
    <property type="protein sequence ID" value="TFY90863.1"/>
    <property type="molecule type" value="Genomic_DNA"/>
</dbReference>
<evidence type="ECO:0000313" key="1">
    <source>
        <dbReference type="EMBL" id="TFY90863.1"/>
    </source>
</evidence>
<name>A0A4Z0AWY4_9PSED</name>
<gene>
    <name evidence="1" type="ORF">DYL59_07725</name>
</gene>
<protein>
    <submittedName>
        <fullName evidence="1">Uncharacterized protein</fullName>
    </submittedName>
</protein>
<dbReference type="OrthoDB" id="7033561at2"/>
<sequence length="93" mass="10275">MTHDADEDAQEFQVGQGVGHKISTLTVGASLLAKIVNDHAGNLEERGTLRFFASKLAPTRIGEFTPGISLEKSELSICPCRFFRFHTFRRIGP</sequence>
<reference evidence="1 2" key="1">
    <citation type="journal article" date="2019" name="Syst. Appl. Microbiol.">
        <title>New species of pathogenic Pseudomonas isolated from citrus in Tunisia: Proposal of Pseudomonas kairouanensis sp. nov. and Pseudomonas nabeulensis sp. nov.</title>
        <authorList>
            <person name="Oueslati M."/>
            <person name="Mulet M."/>
            <person name="Gomila M."/>
            <person name="Berge O."/>
            <person name="Hajlaoui M.R."/>
            <person name="Lalucat J."/>
            <person name="Sadfi-Zouaoui N."/>
            <person name="Garcia-Valdes E."/>
        </authorList>
    </citation>
    <scope>NUCLEOTIDE SEQUENCE [LARGE SCALE GENOMIC DNA]</scope>
    <source>
        <strain evidence="1 2">KC12</strain>
    </source>
</reference>
<accession>A0A4Z0AWY4</accession>
<evidence type="ECO:0000313" key="2">
    <source>
        <dbReference type="Proteomes" id="UP000297391"/>
    </source>
</evidence>